<evidence type="ECO:0000313" key="1">
    <source>
        <dbReference type="EMBL" id="MPM50104.1"/>
    </source>
</evidence>
<gene>
    <name evidence="1" type="ORF">SDC9_96839</name>
</gene>
<comment type="caution">
    <text evidence="1">The sequence shown here is derived from an EMBL/GenBank/DDBJ whole genome shotgun (WGS) entry which is preliminary data.</text>
</comment>
<accession>A0A645AKA9</accession>
<dbReference type="EMBL" id="VSSQ01012815">
    <property type="protein sequence ID" value="MPM50104.1"/>
    <property type="molecule type" value="Genomic_DNA"/>
</dbReference>
<proteinExistence type="predicted"/>
<reference evidence="1" key="1">
    <citation type="submission" date="2019-08" db="EMBL/GenBank/DDBJ databases">
        <authorList>
            <person name="Kucharzyk K."/>
            <person name="Murdoch R.W."/>
            <person name="Higgins S."/>
            <person name="Loffler F."/>
        </authorList>
    </citation>
    <scope>NUCLEOTIDE SEQUENCE</scope>
</reference>
<organism evidence="1">
    <name type="scientific">bioreactor metagenome</name>
    <dbReference type="NCBI Taxonomy" id="1076179"/>
    <lineage>
        <taxon>unclassified sequences</taxon>
        <taxon>metagenomes</taxon>
        <taxon>ecological metagenomes</taxon>
    </lineage>
</organism>
<name>A0A645AKA9_9ZZZZ</name>
<sequence>MQMGVGVDPLDELPDAAVVAKRGIQRVRTLRKLARVRRKIAHKRLRARKVRLPKFFCCVNVLQPPFERGCNLIPCVHADVPFVDSI</sequence>
<protein>
    <submittedName>
        <fullName evidence="1">Uncharacterized protein</fullName>
    </submittedName>
</protein>
<dbReference type="AlphaFoldDB" id="A0A645AKA9"/>